<feature type="binding site" evidence="11">
    <location>
        <position position="62"/>
    </location>
    <ligand>
        <name>NAD(+)</name>
        <dbReference type="ChEBI" id="CHEBI:57540"/>
    </ligand>
</feature>
<dbReference type="InterPro" id="IPR036291">
    <property type="entry name" value="NAD(P)-bd_dom_sf"/>
</dbReference>
<dbReference type="Pfam" id="PF03721">
    <property type="entry name" value="UDPG_MGDP_dh_N"/>
    <property type="match status" value="1"/>
</dbReference>
<keyword evidence="5 8" id="KW-0560">Oxidoreductase</keyword>
<feature type="active site" description="Nucleophile" evidence="9">
    <location>
        <position position="296"/>
    </location>
</feature>
<feature type="domain" description="UDP-glucose/GDP-mannose dehydrogenase C-terminal" evidence="12">
    <location>
        <begin position="350"/>
        <end position="452"/>
    </location>
</feature>
<dbReference type="PIRSF" id="PIRSF000124">
    <property type="entry name" value="UDPglc_GDPman_dh"/>
    <property type="match status" value="1"/>
</dbReference>
<dbReference type="InterPro" id="IPR036220">
    <property type="entry name" value="UDP-Glc/GDP-Man_DH_C_sf"/>
</dbReference>
<dbReference type="GO" id="GO:0006065">
    <property type="term" value="P:UDP-glucuronate biosynthetic process"/>
    <property type="evidence" value="ECO:0007669"/>
    <property type="project" value="UniProtKB-UniPathway"/>
</dbReference>
<dbReference type="PANTHER" id="PTHR43750:SF3">
    <property type="entry name" value="UDP-GLUCOSE 6-DEHYDROGENASE TUAD"/>
    <property type="match status" value="1"/>
</dbReference>
<dbReference type="GO" id="GO:0000271">
    <property type="term" value="P:polysaccharide biosynthetic process"/>
    <property type="evidence" value="ECO:0007669"/>
    <property type="project" value="InterPro"/>
</dbReference>
<dbReference type="PANTHER" id="PTHR43750">
    <property type="entry name" value="UDP-GLUCOSE 6-DEHYDROGENASE TUAD"/>
    <property type="match status" value="1"/>
</dbReference>
<comment type="catalytic activity">
    <reaction evidence="7 8">
        <text>UDP-alpha-D-glucose + 2 NAD(+) + H2O = UDP-alpha-D-glucuronate + 2 NADH + 3 H(+)</text>
        <dbReference type="Rhea" id="RHEA:23596"/>
        <dbReference type="ChEBI" id="CHEBI:15377"/>
        <dbReference type="ChEBI" id="CHEBI:15378"/>
        <dbReference type="ChEBI" id="CHEBI:57540"/>
        <dbReference type="ChEBI" id="CHEBI:57945"/>
        <dbReference type="ChEBI" id="CHEBI:58052"/>
        <dbReference type="ChEBI" id="CHEBI:58885"/>
        <dbReference type="EC" id="1.1.1.22"/>
    </reaction>
</comment>
<feature type="binding site" evidence="10">
    <location>
        <position position="240"/>
    </location>
    <ligand>
        <name>substrate</name>
    </ligand>
</feature>
<dbReference type="NCBIfam" id="TIGR03026">
    <property type="entry name" value="NDP-sugDHase"/>
    <property type="match status" value="1"/>
</dbReference>
<protein>
    <recommendedName>
        <fullName evidence="4 8">UDP-glucose 6-dehydrogenase</fullName>
        <ecNumber evidence="3 8">1.1.1.22</ecNumber>
    </recommendedName>
</protein>
<dbReference type="SUPFAM" id="SSF51735">
    <property type="entry name" value="NAD(P)-binding Rossmann-fold domains"/>
    <property type="match status" value="1"/>
</dbReference>
<evidence type="ECO:0000256" key="4">
    <source>
        <dbReference type="ARBA" id="ARBA00015132"/>
    </source>
</evidence>
<evidence type="ECO:0000259" key="12">
    <source>
        <dbReference type="SMART" id="SM00984"/>
    </source>
</evidence>
<accession>A0A2Z5ZFN4</accession>
<evidence type="ECO:0000256" key="2">
    <source>
        <dbReference type="ARBA" id="ARBA00006601"/>
    </source>
</evidence>
<comment type="pathway">
    <text evidence="1">Nucleotide-sugar biosynthesis; UDP-alpha-D-glucuronate biosynthesis; UDP-alpha-D-glucuronate from UDP-alpha-D-glucose: step 1/1.</text>
</comment>
<dbReference type="InterPro" id="IPR028357">
    <property type="entry name" value="UDPglc_DH_bac"/>
</dbReference>
<gene>
    <name evidence="13" type="ORF">AcetOrient_orf01657</name>
</gene>
<dbReference type="Proteomes" id="UP000270034">
    <property type="component" value="Chromosome"/>
</dbReference>
<feature type="binding site" evidence="10">
    <location>
        <position position="357"/>
    </location>
    <ligand>
        <name>substrate</name>
    </ligand>
</feature>
<comment type="similarity">
    <text evidence="2 8">Belongs to the UDP-glucose/GDP-mannose dehydrogenase family.</text>
</comment>
<dbReference type="Gene3D" id="3.40.50.720">
    <property type="entry name" value="NAD(P)-binding Rossmann-like Domain"/>
    <property type="match status" value="2"/>
</dbReference>
<dbReference type="Pfam" id="PF03720">
    <property type="entry name" value="UDPG_MGDP_dh_C"/>
    <property type="match status" value="1"/>
</dbReference>
<dbReference type="SMART" id="SM00984">
    <property type="entry name" value="UDPG_MGDP_dh_C"/>
    <property type="match status" value="1"/>
</dbReference>
<dbReference type="InterPro" id="IPR008927">
    <property type="entry name" value="6-PGluconate_DH-like_C_sf"/>
</dbReference>
<reference evidence="13 14" key="1">
    <citation type="submission" date="2018-02" db="EMBL/GenBank/DDBJ databases">
        <title>Acetobacter orientalis genome.</title>
        <authorList>
            <person name="Nakashima N."/>
            <person name="Tamura T."/>
        </authorList>
    </citation>
    <scope>NUCLEOTIDE SEQUENCE [LARGE SCALE GENOMIC DNA]</scope>
    <source>
        <strain evidence="13 14">FAN1</strain>
    </source>
</reference>
<dbReference type="KEGG" id="aot:AcetOri_orf01657"/>
<feature type="binding site" evidence="11">
    <location>
        <position position="182"/>
    </location>
    <ligand>
        <name>NAD(+)</name>
        <dbReference type="ChEBI" id="CHEBI:57540"/>
    </ligand>
</feature>
<dbReference type="InterPro" id="IPR017476">
    <property type="entry name" value="UDP-Glc/GDP-Man"/>
</dbReference>
<dbReference type="InterPro" id="IPR014026">
    <property type="entry name" value="UDP-Glc/GDP-Man_DH_dimer"/>
</dbReference>
<dbReference type="SUPFAM" id="SSF52413">
    <property type="entry name" value="UDP-glucose/GDP-mannose dehydrogenase C-terminal domain"/>
    <property type="match status" value="1"/>
</dbReference>
<proteinExistence type="inferred from homology"/>
<feature type="binding site" evidence="11">
    <location>
        <position position="113"/>
    </location>
    <ligand>
        <name>NAD(+)</name>
        <dbReference type="ChEBI" id="CHEBI:57540"/>
    </ligand>
</feature>
<feature type="binding site" evidence="11">
    <location>
        <position position="364"/>
    </location>
    <ligand>
        <name>NAD(+)</name>
        <dbReference type="ChEBI" id="CHEBI:57540"/>
    </ligand>
</feature>
<keyword evidence="6 8" id="KW-0520">NAD</keyword>
<evidence type="ECO:0000256" key="11">
    <source>
        <dbReference type="PIRSR" id="PIRSR500134-3"/>
    </source>
</evidence>
<dbReference type="UniPathway" id="UPA00038">
    <property type="reaction ID" value="UER00491"/>
</dbReference>
<dbReference type="Pfam" id="PF00984">
    <property type="entry name" value="UDPG_MGDP_dh"/>
    <property type="match status" value="1"/>
</dbReference>
<feature type="binding site" evidence="10">
    <location>
        <begin position="179"/>
        <end position="182"/>
    </location>
    <ligand>
        <name>substrate</name>
    </ligand>
</feature>
<evidence type="ECO:0000256" key="7">
    <source>
        <dbReference type="ARBA" id="ARBA00047473"/>
    </source>
</evidence>
<dbReference type="GO" id="GO:0003979">
    <property type="term" value="F:UDP-glucose 6-dehydrogenase activity"/>
    <property type="evidence" value="ECO:0007669"/>
    <property type="project" value="UniProtKB-EC"/>
</dbReference>
<evidence type="ECO:0000256" key="5">
    <source>
        <dbReference type="ARBA" id="ARBA00023002"/>
    </source>
</evidence>
<feature type="binding site" evidence="10">
    <location>
        <position position="293"/>
    </location>
    <ligand>
        <name>substrate</name>
    </ligand>
</feature>
<dbReference type="PIRSF" id="PIRSF500134">
    <property type="entry name" value="UDPglc_DH_bac"/>
    <property type="match status" value="1"/>
</dbReference>
<name>A0A2Z5ZFN4_9PROT</name>
<sequence>MVWGRALAGQKELARTQGAKDKAGGLQVRIAMIGGGYVGLVSGACFAEFGIHVSVVETNPARLSALREGRIPIYEPGLDSLVASNSQAGRLTFGDDIAQAVAGAEAVFIAVGTPPRNGDGAADLQYVHAAARQIAQAITGYTVIVTKSTVPVGTSRRIAEIIRTTRPEVDFDVASNPEFLREGSAIGDFMRPERVIIGLDQKQPERASRAEAVLRQVYRPLSSTDATLLFTGLETAELTKYASNSFLAMKISFINEMADLCEKLGADVHQLAKGMGLDSRIGREFLQPGPGYGGSCFPKDTLALSRIAQEAQSASRLVETTVQVNEARKAGMAGRIAAACGGSVAGKTVGVLGLTFKPETDDMRESASIPILHRLAEAGAQIKAFDPVGMDAAKPLLPEGVEYCTDALSVADGADVLVVLTEWNIFRALAPEALVARMRHGVVVDLRNIFDPAAMRAAGLQYQSVGRP</sequence>
<evidence type="ECO:0000256" key="8">
    <source>
        <dbReference type="PIRNR" id="PIRNR000124"/>
    </source>
</evidence>
<feature type="binding site" evidence="11">
    <location>
        <position position="299"/>
    </location>
    <ligand>
        <name>NAD(+)</name>
        <dbReference type="ChEBI" id="CHEBI:57540"/>
    </ligand>
</feature>
<dbReference type="InterPro" id="IPR001732">
    <property type="entry name" value="UDP-Glc/GDP-Man_DH_N"/>
</dbReference>
<evidence type="ECO:0000256" key="1">
    <source>
        <dbReference type="ARBA" id="ARBA00004701"/>
    </source>
</evidence>
<evidence type="ECO:0000256" key="10">
    <source>
        <dbReference type="PIRSR" id="PIRSR500134-2"/>
    </source>
</evidence>
<organism evidence="13 14">
    <name type="scientific">Acetobacter orientalis</name>
    <dbReference type="NCBI Taxonomy" id="146474"/>
    <lineage>
        <taxon>Bacteria</taxon>
        <taxon>Pseudomonadati</taxon>
        <taxon>Pseudomonadota</taxon>
        <taxon>Alphaproteobacteria</taxon>
        <taxon>Acetobacterales</taxon>
        <taxon>Acetobacteraceae</taxon>
        <taxon>Acetobacter</taxon>
    </lineage>
</organism>
<dbReference type="AlphaFoldDB" id="A0A2Z5ZFN4"/>
<evidence type="ECO:0000313" key="13">
    <source>
        <dbReference type="EMBL" id="BBC79454.1"/>
    </source>
</evidence>
<evidence type="ECO:0000256" key="6">
    <source>
        <dbReference type="ARBA" id="ARBA00023027"/>
    </source>
</evidence>
<feature type="binding site" evidence="10">
    <location>
        <begin position="285"/>
        <end position="289"/>
    </location>
    <ligand>
        <name>substrate</name>
    </ligand>
</feature>
<feature type="binding site" evidence="11">
    <location>
        <position position="149"/>
    </location>
    <ligand>
        <name>NAD(+)</name>
        <dbReference type="ChEBI" id="CHEBI:57540"/>
    </ligand>
</feature>
<evidence type="ECO:0000313" key="14">
    <source>
        <dbReference type="Proteomes" id="UP000270034"/>
    </source>
</evidence>
<evidence type="ECO:0000256" key="9">
    <source>
        <dbReference type="PIRSR" id="PIRSR500134-1"/>
    </source>
</evidence>
<dbReference type="EC" id="1.1.1.22" evidence="3 8"/>
<dbReference type="InterPro" id="IPR014027">
    <property type="entry name" value="UDP-Glc/GDP-Man_DH_C"/>
</dbReference>
<dbReference type="Gene3D" id="1.20.5.100">
    <property type="entry name" value="Cytochrome c1, transmembrane anchor, C-terminal"/>
    <property type="match status" value="1"/>
</dbReference>
<dbReference type="SUPFAM" id="SSF48179">
    <property type="entry name" value="6-phosphogluconate dehydrogenase C-terminal domain-like"/>
    <property type="match status" value="1"/>
</dbReference>
<dbReference type="GO" id="GO:0051287">
    <property type="term" value="F:NAD binding"/>
    <property type="evidence" value="ECO:0007669"/>
    <property type="project" value="InterPro"/>
</dbReference>
<dbReference type="EMBL" id="AP018515">
    <property type="protein sequence ID" value="BBC79454.1"/>
    <property type="molecule type" value="Genomic_DNA"/>
</dbReference>
<evidence type="ECO:0000256" key="3">
    <source>
        <dbReference type="ARBA" id="ARBA00012954"/>
    </source>
</evidence>